<feature type="transmembrane region" description="Helical" evidence="1">
    <location>
        <begin position="116"/>
        <end position="140"/>
    </location>
</feature>
<keyword evidence="3" id="KW-1185">Reference proteome</keyword>
<evidence type="ECO:0008006" key="4">
    <source>
        <dbReference type="Google" id="ProtNLM"/>
    </source>
</evidence>
<keyword evidence="1" id="KW-0812">Transmembrane</keyword>
<evidence type="ECO:0000313" key="3">
    <source>
        <dbReference type="Proteomes" id="UP000236161"/>
    </source>
</evidence>
<organism evidence="2 3">
    <name type="scientific">Apostasia shenzhenica</name>
    <dbReference type="NCBI Taxonomy" id="1088818"/>
    <lineage>
        <taxon>Eukaryota</taxon>
        <taxon>Viridiplantae</taxon>
        <taxon>Streptophyta</taxon>
        <taxon>Embryophyta</taxon>
        <taxon>Tracheophyta</taxon>
        <taxon>Spermatophyta</taxon>
        <taxon>Magnoliopsida</taxon>
        <taxon>Liliopsida</taxon>
        <taxon>Asparagales</taxon>
        <taxon>Orchidaceae</taxon>
        <taxon>Apostasioideae</taxon>
        <taxon>Apostasia</taxon>
    </lineage>
</organism>
<dbReference type="EMBL" id="KZ451943">
    <property type="protein sequence ID" value="PKA59922.1"/>
    <property type="molecule type" value="Genomic_DNA"/>
</dbReference>
<proteinExistence type="predicted"/>
<sequence>MSPNCMRKNRTSHSRELFLCVGFFFRSPSLLPQTSSSSTAVLFFLNGESCGQATLVLLLPSTPWLSPSPTIVGLLLHFSSAVGLLLHSSSVVVAFFCNGNFCDPVALGLLLPSSSAAVASAHLVVSSILLCYDFFFLLLLRPSPCSAMASSVRKLR</sequence>
<reference evidence="2 3" key="1">
    <citation type="journal article" date="2017" name="Nature">
        <title>The Apostasia genome and the evolution of orchids.</title>
        <authorList>
            <person name="Zhang G.Q."/>
            <person name="Liu K.W."/>
            <person name="Li Z."/>
            <person name="Lohaus R."/>
            <person name="Hsiao Y.Y."/>
            <person name="Niu S.C."/>
            <person name="Wang J.Y."/>
            <person name="Lin Y.C."/>
            <person name="Xu Q."/>
            <person name="Chen L.J."/>
            <person name="Yoshida K."/>
            <person name="Fujiwara S."/>
            <person name="Wang Z.W."/>
            <person name="Zhang Y.Q."/>
            <person name="Mitsuda N."/>
            <person name="Wang M."/>
            <person name="Liu G.H."/>
            <person name="Pecoraro L."/>
            <person name="Huang H.X."/>
            <person name="Xiao X.J."/>
            <person name="Lin M."/>
            <person name="Wu X.Y."/>
            <person name="Wu W.L."/>
            <person name="Chen Y.Y."/>
            <person name="Chang S.B."/>
            <person name="Sakamoto S."/>
            <person name="Ohme-Takagi M."/>
            <person name="Yagi M."/>
            <person name="Zeng S.J."/>
            <person name="Shen C.Y."/>
            <person name="Yeh C.M."/>
            <person name="Luo Y.B."/>
            <person name="Tsai W.C."/>
            <person name="Van de Peer Y."/>
            <person name="Liu Z.J."/>
        </authorList>
    </citation>
    <scope>NUCLEOTIDE SEQUENCE [LARGE SCALE GENOMIC DNA]</scope>
    <source>
        <strain evidence="3">cv. Shenzhen</strain>
        <tissue evidence="2">Stem</tissue>
    </source>
</reference>
<dbReference type="AlphaFoldDB" id="A0A2I0AWJ9"/>
<feature type="transmembrane region" description="Helical" evidence="1">
    <location>
        <begin position="71"/>
        <end position="96"/>
    </location>
</feature>
<protein>
    <recommendedName>
        <fullName evidence="4">Transmembrane protein</fullName>
    </recommendedName>
</protein>
<evidence type="ECO:0000256" key="1">
    <source>
        <dbReference type="SAM" id="Phobius"/>
    </source>
</evidence>
<evidence type="ECO:0000313" key="2">
    <source>
        <dbReference type="EMBL" id="PKA59922.1"/>
    </source>
</evidence>
<keyword evidence="1" id="KW-0472">Membrane</keyword>
<accession>A0A2I0AWJ9</accession>
<keyword evidence="1" id="KW-1133">Transmembrane helix</keyword>
<gene>
    <name evidence="2" type="ORF">AXF42_Ash015980</name>
</gene>
<name>A0A2I0AWJ9_9ASPA</name>
<dbReference type="Proteomes" id="UP000236161">
    <property type="component" value="Unassembled WGS sequence"/>
</dbReference>